<keyword evidence="3" id="KW-1185">Reference proteome</keyword>
<keyword evidence="1" id="KW-0812">Transmembrane</keyword>
<evidence type="ECO:0000313" key="2">
    <source>
        <dbReference type="EMBL" id="NMP30887.1"/>
    </source>
</evidence>
<feature type="transmembrane region" description="Helical" evidence="1">
    <location>
        <begin position="40"/>
        <end position="62"/>
    </location>
</feature>
<dbReference type="AlphaFoldDB" id="A0A7Y0Q6I7"/>
<feature type="transmembrane region" description="Helical" evidence="1">
    <location>
        <begin position="155"/>
        <end position="174"/>
    </location>
</feature>
<sequence>MTDKTPLDEQWDSLVEDWQSQPYEKVNITKLIHQLKKRTLYAKSVLGLDVLATLFLFSALFYELKQVPVDIATVIFVGIGAVGSLIYTIVEFNIRIKTWRLDASDPKQAFEKNISGLKGAIQFANLWLYSCYIICPIVNWYIWELSKTSEKPILPAYLFANGLVAVMLIGAYIYKNKRQTELKQMNDIING</sequence>
<evidence type="ECO:0000256" key="1">
    <source>
        <dbReference type="SAM" id="Phobius"/>
    </source>
</evidence>
<organism evidence="2 3">
    <name type="scientific">Thalassotalea algicola</name>
    <dbReference type="NCBI Taxonomy" id="2716224"/>
    <lineage>
        <taxon>Bacteria</taxon>
        <taxon>Pseudomonadati</taxon>
        <taxon>Pseudomonadota</taxon>
        <taxon>Gammaproteobacteria</taxon>
        <taxon>Alteromonadales</taxon>
        <taxon>Colwelliaceae</taxon>
        <taxon>Thalassotalea</taxon>
    </lineage>
</organism>
<feature type="transmembrane region" description="Helical" evidence="1">
    <location>
        <begin position="126"/>
        <end position="143"/>
    </location>
</feature>
<gene>
    <name evidence="2" type="ORF">HII17_04860</name>
</gene>
<protein>
    <submittedName>
        <fullName evidence="2">Uncharacterized protein</fullName>
    </submittedName>
</protein>
<dbReference type="RefSeq" id="WP_169074239.1">
    <property type="nucleotide sequence ID" value="NZ_JABBXH010000002.1"/>
</dbReference>
<dbReference type="Proteomes" id="UP000568664">
    <property type="component" value="Unassembled WGS sequence"/>
</dbReference>
<feature type="transmembrane region" description="Helical" evidence="1">
    <location>
        <begin position="68"/>
        <end position="90"/>
    </location>
</feature>
<proteinExistence type="predicted"/>
<reference evidence="2 3" key="1">
    <citation type="submission" date="2020-04" db="EMBL/GenBank/DDBJ databases">
        <title>Thalassotalea sp. M1531, isolated from the surface of marine red alga.</title>
        <authorList>
            <person name="Pang L."/>
            <person name="Lu D.-C."/>
        </authorList>
    </citation>
    <scope>NUCLEOTIDE SEQUENCE [LARGE SCALE GENOMIC DNA]</scope>
    <source>
        <strain evidence="2 3">M1531</strain>
    </source>
</reference>
<keyword evidence="1" id="KW-0472">Membrane</keyword>
<name>A0A7Y0Q6I7_9GAMM</name>
<evidence type="ECO:0000313" key="3">
    <source>
        <dbReference type="Proteomes" id="UP000568664"/>
    </source>
</evidence>
<dbReference type="EMBL" id="JABBXH010000002">
    <property type="protein sequence ID" value="NMP30887.1"/>
    <property type="molecule type" value="Genomic_DNA"/>
</dbReference>
<accession>A0A7Y0Q6I7</accession>
<keyword evidence="1" id="KW-1133">Transmembrane helix</keyword>
<comment type="caution">
    <text evidence="2">The sequence shown here is derived from an EMBL/GenBank/DDBJ whole genome shotgun (WGS) entry which is preliminary data.</text>
</comment>